<evidence type="ECO:0000256" key="2">
    <source>
        <dbReference type="ARBA" id="ARBA00005318"/>
    </source>
</evidence>
<dbReference type="NCBIfam" id="TIGR01709">
    <property type="entry name" value="typeII_sec_gspL"/>
    <property type="match status" value="1"/>
</dbReference>
<evidence type="ECO:0000313" key="14">
    <source>
        <dbReference type="Proteomes" id="UP000070250"/>
    </source>
</evidence>
<keyword evidence="6" id="KW-0812">Transmembrane</keyword>
<feature type="domain" description="GspL cytoplasmic actin-ATPase-like" evidence="11">
    <location>
        <begin position="50"/>
        <end position="291"/>
    </location>
</feature>
<dbReference type="PIRSF" id="PIRSF015761">
    <property type="entry name" value="Protein_L"/>
    <property type="match status" value="1"/>
</dbReference>
<protein>
    <submittedName>
        <fullName evidence="13">General secretion pathway protein L</fullName>
    </submittedName>
</protein>
<evidence type="ECO:0000259" key="12">
    <source>
        <dbReference type="Pfam" id="PF12693"/>
    </source>
</evidence>
<reference evidence="13 14" key="1">
    <citation type="submission" date="2015-06" db="EMBL/GenBank/DDBJ databases">
        <title>A Comprehensive Approach to Explore the Metabolic and Phylogenetic Diversity of Bacterial Steroid Degradation in the Environment: Testosterone as an Example.</title>
        <authorList>
            <person name="Yang F.-C."/>
            <person name="Chen Y.-L."/>
            <person name="Yu C.-P."/>
            <person name="Tang S.-L."/>
            <person name="Wang P.-H."/>
            <person name="Ismail W."/>
            <person name="Wang C.-H."/>
            <person name="Yang C.-Y."/>
            <person name="Chiang Y.-R."/>
        </authorList>
    </citation>
    <scope>NUCLEOTIDE SEQUENCE [LARGE SCALE GENOMIC DNA]</scope>
    <source>
        <strain evidence="13 14">DSM 18526</strain>
    </source>
</reference>
<dbReference type="GO" id="GO:0009276">
    <property type="term" value="C:Gram-negative-bacterium-type cell wall"/>
    <property type="evidence" value="ECO:0007669"/>
    <property type="project" value="InterPro"/>
</dbReference>
<dbReference type="InterPro" id="IPR043129">
    <property type="entry name" value="ATPase_NBD"/>
</dbReference>
<dbReference type="InterPro" id="IPR007812">
    <property type="entry name" value="T2SS_protein-GspL"/>
</dbReference>
<dbReference type="EMBL" id="CP011971">
    <property type="protein sequence ID" value="AMN46981.1"/>
    <property type="molecule type" value="Genomic_DNA"/>
</dbReference>
<dbReference type="SUPFAM" id="SSF53067">
    <property type="entry name" value="Actin-like ATPase domain"/>
    <property type="match status" value="1"/>
</dbReference>
<evidence type="ECO:0000256" key="5">
    <source>
        <dbReference type="ARBA" id="ARBA00022519"/>
    </source>
</evidence>
<dbReference type="Gene3D" id="3.30.1360.100">
    <property type="entry name" value="General secretion pathway protein M, EpsM"/>
    <property type="match status" value="1"/>
</dbReference>
<dbReference type="InterPro" id="IPR025691">
    <property type="entry name" value="GspL_pp_dom"/>
</dbReference>
<evidence type="ECO:0000256" key="1">
    <source>
        <dbReference type="ARBA" id="ARBA00004377"/>
    </source>
</evidence>
<sequence length="455" mass="48615">MLMPEFLVVRLRPGNRNTPGTQGADTPLQPAAGQDGGAVPPADPISYLAEWLIVDGDGVARDAVCSGPLSLAAAAQTPARRLIVLVPGTQVLLVEPVLPPRSGAKLAQIVPFALEEQLAGDLEDQHFAIGRLAAGAALGPRRTASRGTPVAIVTHPAMQAWQAALAAAGLHPNAIYAETEALPPTPNGVTVLIHELCVYLKRPLAPAVVLEVEPLIEALQLALASGEETREHVTIYVGEEDYQRERELLEGLREFTASLQLKLLPQGPLPMLAAQIVQGTAVNLLQGPYQVRTRLNISFAPWRHAAALALVFAALHLGAKSWQYMHDRAAEARLDTQITAIYQQLMPGTPVPAADQARRRVEARLAQLRGGNVAQGMMATLAALGEALAEAPGTNIEALSYRDQITDLRVLVPSVETLDRIRQVAGERGVSAKIESANPRDSKFEGRLQLRNPGV</sequence>
<keyword evidence="14" id="KW-1185">Reference proteome</keyword>
<comment type="subcellular location">
    <subcellularLocation>
        <location evidence="1">Cell inner membrane</location>
        <topology evidence="1">Single-pass membrane protein</topology>
    </subcellularLocation>
</comment>
<dbReference type="GO" id="GO:0005886">
    <property type="term" value="C:plasma membrane"/>
    <property type="evidence" value="ECO:0007669"/>
    <property type="project" value="UniProtKB-SubCell"/>
</dbReference>
<evidence type="ECO:0000256" key="9">
    <source>
        <dbReference type="ARBA" id="ARBA00023136"/>
    </source>
</evidence>
<keyword evidence="3" id="KW-0813">Transport</keyword>
<dbReference type="CDD" id="cd24017">
    <property type="entry name" value="ASKHA_T2SSL_N"/>
    <property type="match status" value="1"/>
</dbReference>
<evidence type="ECO:0000259" key="11">
    <source>
        <dbReference type="Pfam" id="PF05134"/>
    </source>
</evidence>
<evidence type="ECO:0000256" key="3">
    <source>
        <dbReference type="ARBA" id="ARBA00022448"/>
    </source>
</evidence>
<name>A0A127FBG5_STEDE</name>
<dbReference type="Pfam" id="PF12693">
    <property type="entry name" value="GspL_C"/>
    <property type="match status" value="1"/>
</dbReference>
<dbReference type="GO" id="GO:0015627">
    <property type="term" value="C:type II protein secretion system complex"/>
    <property type="evidence" value="ECO:0007669"/>
    <property type="project" value="InterPro"/>
</dbReference>
<dbReference type="Proteomes" id="UP000070250">
    <property type="component" value="Chromosome"/>
</dbReference>
<keyword evidence="4" id="KW-1003">Cell membrane</keyword>
<evidence type="ECO:0000256" key="10">
    <source>
        <dbReference type="SAM" id="MobiDB-lite"/>
    </source>
</evidence>
<feature type="region of interest" description="Disordered" evidence="10">
    <location>
        <begin position="12"/>
        <end position="37"/>
    </location>
</feature>
<gene>
    <name evidence="13" type="ORF">ACG33_07700</name>
</gene>
<comment type="similarity">
    <text evidence="2">Belongs to the GSP L family.</text>
</comment>
<organism evidence="13 14">
    <name type="scientific">Steroidobacter denitrificans</name>
    <dbReference type="NCBI Taxonomy" id="465721"/>
    <lineage>
        <taxon>Bacteria</taxon>
        <taxon>Pseudomonadati</taxon>
        <taxon>Pseudomonadota</taxon>
        <taxon>Gammaproteobacteria</taxon>
        <taxon>Steroidobacterales</taxon>
        <taxon>Steroidobacteraceae</taxon>
        <taxon>Steroidobacter</taxon>
    </lineage>
</organism>
<dbReference type="InterPro" id="IPR024230">
    <property type="entry name" value="GspL_cyto_dom"/>
</dbReference>
<evidence type="ECO:0000256" key="8">
    <source>
        <dbReference type="ARBA" id="ARBA00022989"/>
    </source>
</evidence>
<evidence type="ECO:0000256" key="7">
    <source>
        <dbReference type="ARBA" id="ARBA00022927"/>
    </source>
</evidence>
<dbReference type="STRING" id="465721.ACG33_07700"/>
<keyword evidence="8" id="KW-1133">Transmembrane helix</keyword>
<dbReference type="Pfam" id="PF05134">
    <property type="entry name" value="T2SSL"/>
    <property type="match status" value="1"/>
</dbReference>
<keyword evidence="9" id="KW-0472">Membrane</keyword>
<dbReference type="Gene3D" id="3.30.420.380">
    <property type="match status" value="1"/>
</dbReference>
<feature type="compositionally biased region" description="Polar residues" evidence="10">
    <location>
        <begin position="15"/>
        <end position="24"/>
    </location>
</feature>
<proteinExistence type="inferred from homology"/>
<keyword evidence="7" id="KW-0653">Protein transport</keyword>
<dbReference type="GO" id="GO:0015628">
    <property type="term" value="P:protein secretion by the type II secretion system"/>
    <property type="evidence" value="ECO:0007669"/>
    <property type="project" value="InterPro"/>
</dbReference>
<dbReference type="KEGG" id="sdf:ACG33_07700"/>
<accession>A0A127FBG5</accession>
<evidence type="ECO:0000256" key="6">
    <source>
        <dbReference type="ARBA" id="ARBA00022692"/>
    </source>
</evidence>
<evidence type="ECO:0000256" key="4">
    <source>
        <dbReference type="ARBA" id="ARBA00022475"/>
    </source>
</evidence>
<evidence type="ECO:0000313" key="13">
    <source>
        <dbReference type="EMBL" id="AMN46981.1"/>
    </source>
</evidence>
<dbReference type="AlphaFoldDB" id="A0A127FBG5"/>
<keyword evidence="5" id="KW-0997">Cell inner membrane</keyword>
<feature type="domain" description="GspL periplasmic" evidence="12">
    <location>
        <begin position="300"/>
        <end position="452"/>
    </location>
</feature>